<reference evidence="1 2" key="1">
    <citation type="submission" date="2018-05" db="EMBL/GenBank/DDBJ databases">
        <title>Complete Genome Sequence of Methylobacterium sp. 17Sr1-43.</title>
        <authorList>
            <person name="Srinivasan S."/>
        </authorList>
    </citation>
    <scope>NUCLEOTIDE SEQUENCE [LARGE SCALE GENOMIC DNA]</scope>
    <source>
        <strain evidence="1 2">17Sr1-43</strain>
    </source>
</reference>
<dbReference type="KEGG" id="meti:DK427_02095"/>
<dbReference type="RefSeq" id="WP_109949812.1">
    <property type="nucleotide sequence ID" value="NZ_CP029551.1"/>
</dbReference>
<sequence length="112" mass="11902">MPDQNALEKLRRLGLVHQTADGAEAVTVTAQYRGSPASSDRNAWRAEMEAWQQNLDGTLAQHGAELVPDSLSLSAQTVEALVPTAQLDALATALKTDNVRVDLVVPREGVGG</sequence>
<evidence type="ECO:0000313" key="1">
    <source>
        <dbReference type="EMBL" id="AWN34675.1"/>
    </source>
</evidence>
<keyword evidence="2" id="KW-1185">Reference proteome</keyword>
<dbReference type="EMBL" id="CP029551">
    <property type="protein sequence ID" value="AWN34675.1"/>
    <property type="molecule type" value="Genomic_DNA"/>
</dbReference>
<organism evidence="1 2">
    <name type="scientific">Methylobacterium radiodurans</name>
    <dbReference type="NCBI Taxonomy" id="2202828"/>
    <lineage>
        <taxon>Bacteria</taxon>
        <taxon>Pseudomonadati</taxon>
        <taxon>Pseudomonadota</taxon>
        <taxon>Alphaproteobacteria</taxon>
        <taxon>Hyphomicrobiales</taxon>
        <taxon>Methylobacteriaceae</taxon>
        <taxon>Methylobacterium</taxon>
    </lineage>
</organism>
<evidence type="ECO:0000313" key="2">
    <source>
        <dbReference type="Proteomes" id="UP000246058"/>
    </source>
</evidence>
<protein>
    <submittedName>
        <fullName evidence="1">Uncharacterized protein</fullName>
    </submittedName>
</protein>
<dbReference type="Proteomes" id="UP000246058">
    <property type="component" value="Chromosome"/>
</dbReference>
<accession>A0A2U8VLY1</accession>
<name>A0A2U8VLY1_9HYPH</name>
<proteinExistence type="predicted"/>
<dbReference type="AlphaFoldDB" id="A0A2U8VLY1"/>
<gene>
    <name evidence="1" type="ORF">DK427_02095</name>
</gene>